<keyword evidence="7 8" id="KW-0472">Membrane</keyword>
<dbReference type="OrthoDB" id="9796260at2"/>
<dbReference type="Proteomes" id="UP000254209">
    <property type="component" value="Unassembled WGS sequence"/>
</dbReference>
<evidence type="ECO:0000256" key="3">
    <source>
        <dbReference type="ARBA" id="ARBA00022448"/>
    </source>
</evidence>
<dbReference type="AlphaFoldDB" id="A0A376BUF7"/>
<dbReference type="RefSeq" id="WP_034292151.1">
    <property type="nucleotide sequence ID" value="NZ_CP091519.2"/>
</dbReference>
<organism evidence="9 10">
    <name type="scientific">Alysiella crassa</name>
    <dbReference type="NCBI Taxonomy" id="153491"/>
    <lineage>
        <taxon>Bacteria</taxon>
        <taxon>Pseudomonadati</taxon>
        <taxon>Pseudomonadota</taxon>
        <taxon>Betaproteobacteria</taxon>
        <taxon>Neisseriales</taxon>
        <taxon>Neisseriaceae</taxon>
        <taxon>Alysiella</taxon>
    </lineage>
</organism>
<feature type="transmembrane region" description="Helical" evidence="8">
    <location>
        <begin position="79"/>
        <end position="98"/>
    </location>
</feature>
<dbReference type="PANTHER" id="PTHR30472:SF19">
    <property type="entry name" value="PETROBACTIN IMPORT SYSTEM PERMEASE PROTEIN YCLO"/>
    <property type="match status" value="1"/>
</dbReference>
<dbReference type="Pfam" id="PF01032">
    <property type="entry name" value="FecCD"/>
    <property type="match status" value="1"/>
</dbReference>
<dbReference type="PROSITE" id="PS51257">
    <property type="entry name" value="PROKAR_LIPOPROTEIN"/>
    <property type="match status" value="1"/>
</dbReference>
<proteinExistence type="inferred from homology"/>
<evidence type="ECO:0000256" key="2">
    <source>
        <dbReference type="ARBA" id="ARBA00007935"/>
    </source>
</evidence>
<evidence type="ECO:0000256" key="7">
    <source>
        <dbReference type="ARBA" id="ARBA00023136"/>
    </source>
</evidence>
<evidence type="ECO:0000256" key="1">
    <source>
        <dbReference type="ARBA" id="ARBA00004651"/>
    </source>
</evidence>
<sequence>MTTDIKKIIILTLLLLISCAAFLVWNAQGNWDFVLPLRAKKLGALLLVAYSVGVSTLLFQTLTNNPILTPSVLGFDTLYIFLQTLLVVLLGSVGYTQLPLTGKFFLELAVMMGASVLLFQMLLRQGGRDLTRMILIGVIFGVLFRSVSSLLQRMIDPEEFAVAQANTFASFNTVNTNLLLVSGALVALSGTFLWRERHRLDVHLLGRDQVINLGIDYSRHTLLILLWISALVATATAAVGPVSFFGLLVCALANYVSGSLKHSVRLPMVFLLAAIMLVGGQAIFEHALGMKAVLSVVVEFAGGLVFLWLVLGKRKVL</sequence>
<gene>
    <name evidence="9" type="primary">fepD</name>
    <name evidence="9" type="ORF">NCTC10283_02167</name>
</gene>
<dbReference type="EMBL" id="UFSO01000003">
    <property type="protein sequence ID" value="SSY80607.1"/>
    <property type="molecule type" value="Genomic_DNA"/>
</dbReference>
<keyword evidence="5 8" id="KW-0812">Transmembrane</keyword>
<dbReference type="InterPro" id="IPR037294">
    <property type="entry name" value="ABC_BtuC-like"/>
</dbReference>
<evidence type="ECO:0000313" key="9">
    <source>
        <dbReference type="EMBL" id="SSY80607.1"/>
    </source>
</evidence>
<keyword evidence="3" id="KW-0813">Transport</keyword>
<dbReference type="InterPro" id="IPR000522">
    <property type="entry name" value="ABC_transptr_permease_BtuC"/>
</dbReference>
<keyword evidence="10" id="KW-1185">Reference proteome</keyword>
<feature type="transmembrane region" description="Helical" evidence="8">
    <location>
        <begin position="223"/>
        <end position="256"/>
    </location>
</feature>
<dbReference type="GO" id="GO:0033214">
    <property type="term" value="P:siderophore-iron import into cell"/>
    <property type="evidence" value="ECO:0007669"/>
    <property type="project" value="TreeGrafter"/>
</dbReference>
<evidence type="ECO:0000256" key="6">
    <source>
        <dbReference type="ARBA" id="ARBA00022989"/>
    </source>
</evidence>
<dbReference type="Gene3D" id="1.10.3470.10">
    <property type="entry name" value="ABC transporter involved in vitamin B12 uptake, BtuC"/>
    <property type="match status" value="1"/>
</dbReference>
<dbReference type="SUPFAM" id="SSF81345">
    <property type="entry name" value="ABC transporter involved in vitamin B12 uptake, BtuC"/>
    <property type="match status" value="1"/>
</dbReference>
<feature type="transmembrane region" description="Helical" evidence="8">
    <location>
        <begin position="104"/>
        <end position="123"/>
    </location>
</feature>
<feature type="transmembrane region" description="Helical" evidence="8">
    <location>
        <begin position="175"/>
        <end position="194"/>
    </location>
</feature>
<protein>
    <submittedName>
        <fullName evidence="9">Ferric enterobactin transport system permease protein fepD</fullName>
    </submittedName>
</protein>
<feature type="transmembrane region" description="Helical" evidence="8">
    <location>
        <begin position="42"/>
        <end position="59"/>
    </location>
</feature>
<name>A0A376BUF7_9NEIS</name>
<dbReference type="STRING" id="1120980.GCA_000745955_00944"/>
<evidence type="ECO:0000256" key="8">
    <source>
        <dbReference type="SAM" id="Phobius"/>
    </source>
</evidence>
<evidence type="ECO:0000256" key="4">
    <source>
        <dbReference type="ARBA" id="ARBA00022475"/>
    </source>
</evidence>
<evidence type="ECO:0000256" key="5">
    <source>
        <dbReference type="ARBA" id="ARBA00022692"/>
    </source>
</evidence>
<dbReference type="PANTHER" id="PTHR30472">
    <property type="entry name" value="FERRIC ENTEROBACTIN TRANSPORT SYSTEM PERMEASE PROTEIN"/>
    <property type="match status" value="1"/>
</dbReference>
<comment type="subcellular location">
    <subcellularLocation>
        <location evidence="1">Cell membrane</location>
        <topology evidence="1">Multi-pass membrane protein</topology>
    </subcellularLocation>
</comment>
<keyword evidence="4" id="KW-1003">Cell membrane</keyword>
<feature type="transmembrane region" description="Helical" evidence="8">
    <location>
        <begin position="262"/>
        <end position="280"/>
    </location>
</feature>
<feature type="transmembrane region" description="Helical" evidence="8">
    <location>
        <begin position="135"/>
        <end position="155"/>
    </location>
</feature>
<dbReference type="GO" id="GO:0022857">
    <property type="term" value="F:transmembrane transporter activity"/>
    <property type="evidence" value="ECO:0007669"/>
    <property type="project" value="InterPro"/>
</dbReference>
<accession>A0A376BUF7</accession>
<evidence type="ECO:0000313" key="10">
    <source>
        <dbReference type="Proteomes" id="UP000254209"/>
    </source>
</evidence>
<keyword evidence="6 8" id="KW-1133">Transmembrane helix</keyword>
<dbReference type="GO" id="GO:0005886">
    <property type="term" value="C:plasma membrane"/>
    <property type="evidence" value="ECO:0007669"/>
    <property type="project" value="UniProtKB-SubCell"/>
</dbReference>
<feature type="transmembrane region" description="Helical" evidence="8">
    <location>
        <begin position="292"/>
        <end position="311"/>
    </location>
</feature>
<reference evidence="9 10" key="1">
    <citation type="submission" date="2018-06" db="EMBL/GenBank/DDBJ databases">
        <authorList>
            <consortium name="Pathogen Informatics"/>
            <person name="Doyle S."/>
        </authorList>
    </citation>
    <scope>NUCLEOTIDE SEQUENCE [LARGE SCALE GENOMIC DNA]</scope>
    <source>
        <strain evidence="9 10">NCTC10283</strain>
    </source>
</reference>
<comment type="similarity">
    <text evidence="2">Belongs to the binding-protein-dependent transport system permease family. FecCD subfamily.</text>
</comment>